<dbReference type="PANTHER" id="PTHR46586">
    <property type="entry name" value="ANKYRIN REPEAT-CONTAINING PROTEIN"/>
    <property type="match status" value="1"/>
</dbReference>
<keyword evidence="2" id="KW-0472">Membrane</keyword>
<comment type="caution">
    <text evidence="3">The sequence shown here is derived from an EMBL/GenBank/DDBJ whole genome shotgun (WGS) entry which is preliminary data.</text>
</comment>
<evidence type="ECO:0000256" key="2">
    <source>
        <dbReference type="SAM" id="Phobius"/>
    </source>
</evidence>
<dbReference type="AlphaFoldDB" id="A0AAD5TSD3"/>
<evidence type="ECO:0000256" key="1">
    <source>
        <dbReference type="SAM" id="MobiDB-lite"/>
    </source>
</evidence>
<feature type="region of interest" description="Disordered" evidence="1">
    <location>
        <begin position="356"/>
        <end position="419"/>
    </location>
</feature>
<proteinExistence type="predicted"/>
<organism evidence="3 4">
    <name type="scientific">Geranomyces variabilis</name>
    <dbReference type="NCBI Taxonomy" id="109894"/>
    <lineage>
        <taxon>Eukaryota</taxon>
        <taxon>Fungi</taxon>
        <taxon>Fungi incertae sedis</taxon>
        <taxon>Chytridiomycota</taxon>
        <taxon>Chytridiomycota incertae sedis</taxon>
        <taxon>Chytridiomycetes</taxon>
        <taxon>Spizellomycetales</taxon>
        <taxon>Powellomycetaceae</taxon>
        <taxon>Geranomyces</taxon>
    </lineage>
</organism>
<dbReference type="InterPro" id="IPR036770">
    <property type="entry name" value="Ankyrin_rpt-contain_sf"/>
</dbReference>
<keyword evidence="2" id="KW-1133">Transmembrane helix</keyword>
<dbReference type="EMBL" id="JADGJQ010000001">
    <property type="protein sequence ID" value="KAJ3185541.1"/>
    <property type="molecule type" value="Genomic_DNA"/>
</dbReference>
<reference evidence="3" key="1">
    <citation type="submission" date="2020-05" db="EMBL/GenBank/DDBJ databases">
        <title>Phylogenomic resolution of chytrid fungi.</title>
        <authorList>
            <person name="Stajich J.E."/>
            <person name="Amses K."/>
            <person name="Simmons R."/>
            <person name="Seto K."/>
            <person name="Myers J."/>
            <person name="Bonds A."/>
            <person name="Quandt C.A."/>
            <person name="Barry K."/>
            <person name="Liu P."/>
            <person name="Grigoriev I."/>
            <person name="Longcore J.E."/>
            <person name="James T.Y."/>
        </authorList>
    </citation>
    <scope>NUCLEOTIDE SEQUENCE</scope>
    <source>
        <strain evidence="3">JEL0379</strain>
    </source>
</reference>
<feature type="transmembrane region" description="Helical" evidence="2">
    <location>
        <begin position="84"/>
        <end position="107"/>
    </location>
</feature>
<feature type="transmembrane region" description="Helical" evidence="2">
    <location>
        <begin position="52"/>
        <end position="72"/>
    </location>
</feature>
<feature type="transmembrane region" description="Helical" evidence="2">
    <location>
        <begin position="154"/>
        <end position="172"/>
    </location>
</feature>
<feature type="transmembrane region" description="Helical" evidence="2">
    <location>
        <begin position="119"/>
        <end position="142"/>
    </location>
</feature>
<name>A0AAD5TSD3_9FUNG</name>
<gene>
    <name evidence="3" type="ORF">HDU87_000164</name>
</gene>
<keyword evidence="2" id="KW-0812">Transmembrane</keyword>
<dbReference type="InterPro" id="IPR052050">
    <property type="entry name" value="SecEffector_AnkRepeat"/>
</dbReference>
<evidence type="ECO:0000313" key="3">
    <source>
        <dbReference type="EMBL" id="KAJ3185541.1"/>
    </source>
</evidence>
<protein>
    <submittedName>
        <fullName evidence="3">Uncharacterized protein</fullName>
    </submittedName>
</protein>
<accession>A0AAD5TSD3</accession>
<keyword evidence="4" id="KW-1185">Reference proteome</keyword>
<feature type="transmembrane region" description="Helical" evidence="2">
    <location>
        <begin position="199"/>
        <end position="217"/>
    </location>
</feature>
<sequence>MNKAAARGYLEVVKWLHEHRQEGCSTIAMDLAARNGHWLTVKWLHENRPEEMSGLVISYLLVFTSGHALLLFDRVAYDPRIKAVNKAMLLTCCVTHALQMILLEYLYDADMPRNCWATITFGNVFGLVPFRFTLMYMFGNLLLTLAKKAMWAKICYAVGMLCWAASSAVLLYQCYAPDFAPDASCNQAAVTAQTTANSALFMIAVTAVAGPIIVILVNHMRDVPKSLGTSSAMRRVYITQISFLVTFLVVYLLICFVLFFITDFGSLMYCYVFQAFSDQPDAKAEAGDRALPFKLPGFVVQAIDSYLDGLKPELAPLVSREIASFENETLGSLEAKVHLVFEQIFHGDFSSFNTTSTTAPSPGATGGGYANPQQSPYATGGYGNQPASAGDNGGYKLEQPPATGGYGNQPAAVDNGGYKLDEPQQRELASRGDLGQDFQRRVTAPTDRGIISDAFNAVQTFATDASQSVSSALNPREKAEQLIPPLREKLAALLTEKHRGLSESFTESAVDQLKHYLHGNISPRELGGAGADDAVNAISSLFGGGNKENQGNGDRALPAGMGAGITNLFSQKVAQGLAVIKANLHQSLHRDLSGIETGIFNDLPDHIKGPLSMVFGGNPFAEPGDRGIVSDIGDKLKAIVKGIQEGLQEKARALIVDGHRVLESSVIDRAQDVIVGRVKKYLPNAQF</sequence>
<dbReference type="Proteomes" id="UP001212152">
    <property type="component" value="Unassembled WGS sequence"/>
</dbReference>
<evidence type="ECO:0000313" key="4">
    <source>
        <dbReference type="Proteomes" id="UP001212152"/>
    </source>
</evidence>
<feature type="transmembrane region" description="Helical" evidence="2">
    <location>
        <begin position="237"/>
        <end position="261"/>
    </location>
</feature>
<dbReference type="Gene3D" id="1.25.40.20">
    <property type="entry name" value="Ankyrin repeat-containing domain"/>
    <property type="match status" value="1"/>
</dbReference>
<dbReference type="PANTHER" id="PTHR46586:SF3">
    <property type="entry name" value="ANKYRIN REPEAT-CONTAINING PROTEIN"/>
    <property type="match status" value="1"/>
</dbReference>